<feature type="compositionally biased region" description="Polar residues" evidence="1">
    <location>
        <begin position="2137"/>
        <end position="2146"/>
    </location>
</feature>
<dbReference type="EMBL" id="QGGO01000042">
    <property type="protein sequence ID" value="PWK16871.1"/>
    <property type="molecule type" value="Genomic_DNA"/>
</dbReference>
<keyword evidence="4" id="KW-1185">Reference proteome</keyword>
<feature type="region of interest" description="Disordered" evidence="1">
    <location>
        <begin position="43"/>
        <end position="71"/>
    </location>
</feature>
<feature type="domain" description="DUF11" evidence="2">
    <location>
        <begin position="5304"/>
        <end position="5416"/>
    </location>
</feature>
<organism evidence="3 4">
    <name type="scientific">Arcicella aurantiaca</name>
    <dbReference type="NCBI Taxonomy" id="591202"/>
    <lineage>
        <taxon>Bacteria</taxon>
        <taxon>Pseudomonadati</taxon>
        <taxon>Bacteroidota</taxon>
        <taxon>Cytophagia</taxon>
        <taxon>Cytophagales</taxon>
        <taxon>Flectobacillaceae</taxon>
        <taxon>Arcicella</taxon>
    </lineage>
</organism>
<feature type="non-terminal residue" evidence="3">
    <location>
        <position position="1"/>
    </location>
</feature>
<feature type="compositionally biased region" description="Basic and acidic residues" evidence="1">
    <location>
        <begin position="4359"/>
        <end position="4369"/>
    </location>
</feature>
<feature type="region of interest" description="Disordered" evidence="1">
    <location>
        <begin position="5525"/>
        <end position="5549"/>
    </location>
</feature>
<feature type="domain" description="DUF11" evidence="2">
    <location>
        <begin position="1651"/>
        <end position="1759"/>
    </location>
</feature>
<feature type="region of interest" description="Disordered" evidence="1">
    <location>
        <begin position="4094"/>
        <end position="4113"/>
    </location>
</feature>
<feature type="compositionally biased region" description="Polar residues" evidence="1">
    <location>
        <begin position="5945"/>
        <end position="5956"/>
    </location>
</feature>
<dbReference type="Gene3D" id="2.60.40.740">
    <property type="match status" value="3"/>
</dbReference>
<feature type="region of interest" description="Disordered" evidence="1">
    <location>
        <begin position="970"/>
        <end position="992"/>
    </location>
</feature>
<feature type="domain" description="DUF11" evidence="2">
    <location>
        <begin position="5434"/>
        <end position="5541"/>
    </location>
</feature>
<feature type="domain" description="DUF11" evidence="2">
    <location>
        <begin position="2941"/>
        <end position="3052"/>
    </location>
</feature>
<feature type="domain" description="DUF11" evidence="2">
    <location>
        <begin position="3600"/>
        <end position="3716"/>
    </location>
</feature>
<feature type="region of interest" description="Disordered" evidence="1">
    <location>
        <begin position="703"/>
        <end position="727"/>
    </location>
</feature>
<feature type="region of interest" description="Disordered" evidence="1">
    <location>
        <begin position="446"/>
        <end position="473"/>
    </location>
</feature>
<feature type="compositionally biased region" description="Polar residues" evidence="1">
    <location>
        <begin position="1364"/>
        <end position="1380"/>
    </location>
</feature>
<dbReference type="Proteomes" id="UP000245489">
    <property type="component" value="Unassembled WGS sequence"/>
</dbReference>
<evidence type="ECO:0000313" key="3">
    <source>
        <dbReference type="EMBL" id="PWK16871.1"/>
    </source>
</evidence>
<feature type="domain" description="DUF11" evidence="2">
    <location>
        <begin position="1001"/>
        <end position="1110"/>
    </location>
</feature>
<feature type="region of interest" description="Disordered" evidence="1">
    <location>
        <begin position="3439"/>
        <end position="3463"/>
    </location>
</feature>
<feature type="region of interest" description="Disordered" evidence="1">
    <location>
        <begin position="5945"/>
        <end position="5966"/>
    </location>
</feature>
<feature type="domain" description="DUF11" evidence="2">
    <location>
        <begin position="2822"/>
        <end position="2932"/>
    </location>
</feature>
<feature type="domain" description="DUF11" evidence="2">
    <location>
        <begin position="1390"/>
        <end position="1503"/>
    </location>
</feature>
<dbReference type="InterPro" id="IPR026341">
    <property type="entry name" value="T9SS_type_B"/>
</dbReference>
<feature type="compositionally biased region" description="Basic and acidic residues" evidence="1">
    <location>
        <begin position="3831"/>
        <end position="3847"/>
    </location>
</feature>
<dbReference type="PANTHER" id="PTHR34819:SF3">
    <property type="entry name" value="CELL SURFACE PROTEIN"/>
    <property type="match status" value="1"/>
</dbReference>
<accession>A0A316DF82</accession>
<feature type="domain" description="DUF11" evidence="2">
    <location>
        <begin position="1915"/>
        <end position="2028"/>
    </location>
</feature>
<feature type="domain" description="DUF11" evidence="2">
    <location>
        <begin position="3070"/>
        <end position="3185"/>
    </location>
</feature>
<feature type="region of interest" description="Disordered" evidence="1">
    <location>
        <begin position="2257"/>
        <end position="2280"/>
    </location>
</feature>
<feature type="compositionally biased region" description="Polar residues" evidence="1">
    <location>
        <begin position="52"/>
        <end position="71"/>
    </location>
</feature>
<feature type="domain" description="DUF11" evidence="2">
    <location>
        <begin position="3863"/>
        <end position="3970"/>
    </location>
</feature>
<feature type="domain" description="DUF11" evidence="2">
    <location>
        <begin position="607"/>
        <end position="717"/>
    </location>
</feature>
<protein>
    <submittedName>
        <fullName evidence="3">Putative repeat protein (TIGR01451 family)/gliding motility-associated-like protein</fullName>
    </submittedName>
</protein>
<feature type="domain" description="DUF11" evidence="2">
    <location>
        <begin position="4123"/>
        <end position="4246"/>
    </location>
</feature>
<feature type="domain" description="DUF11" evidence="2">
    <location>
        <begin position="2681"/>
        <end position="2803"/>
    </location>
</feature>
<feature type="domain" description="DUF11" evidence="2">
    <location>
        <begin position="2553"/>
        <end position="2663"/>
    </location>
</feature>
<dbReference type="NCBIfam" id="TIGR01451">
    <property type="entry name" value="B_ant_repeat"/>
    <property type="match status" value="42"/>
</dbReference>
<feature type="region of interest" description="Disordered" evidence="1">
    <location>
        <begin position="3171"/>
        <end position="3194"/>
    </location>
</feature>
<feature type="domain" description="DUF11" evidence="2">
    <location>
        <begin position="873"/>
        <end position="983"/>
    </location>
</feature>
<feature type="compositionally biased region" description="Polar residues" evidence="1">
    <location>
        <begin position="3044"/>
        <end position="3054"/>
    </location>
</feature>
<feature type="region of interest" description="Disordered" evidence="1">
    <location>
        <begin position="2515"/>
        <end position="2544"/>
    </location>
</feature>
<feature type="region of interest" description="Disordered" evidence="1">
    <location>
        <begin position="3704"/>
        <end position="3725"/>
    </location>
</feature>
<feature type="domain" description="DUF11" evidence="2">
    <location>
        <begin position="1523"/>
        <end position="1633"/>
    </location>
</feature>
<feature type="domain" description="DUF11" evidence="2">
    <location>
        <begin position="4782"/>
        <end position="4886"/>
    </location>
</feature>
<dbReference type="Gene3D" id="2.60.40.10">
    <property type="entry name" value="Immunoglobulins"/>
    <property type="match status" value="18"/>
</dbReference>
<feature type="compositionally biased region" description="Polar residues" evidence="1">
    <location>
        <begin position="1102"/>
        <end position="1111"/>
    </location>
</feature>
<feature type="domain" description="DUF11" evidence="2">
    <location>
        <begin position="2034"/>
        <end position="2145"/>
    </location>
</feature>
<feature type="domain" description="DUF11" evidence="2">
    <location>
        <begin position="1779"/>
        <end position="1896"/>
    </location>
</feature>
<feature type="region of interest" description="Disordered" evidence="1">
    <location>
        <begin position="1227"/>
        <end position="1251"/>
    </location>
</feature>
<feature type="domain" description="DUF11" evidence="2">
    <location>
        <begin position="5171"/>
        <end position="5286"/>
    </location>
</feature>
<feature type="domain" description="DUF11" evidence="2">
    <location>
        <begin position="3990"/>
        <end position="4105"/>
    </location>
</feature>
<feature type="domain" description="DUF11" evidence="2">
    <location>
        <begin position="480"/>
        <end position="589"/>
    </location>
</feature>
<evidence type="ECO:0000259" key="2">
    <source>
        <dbReference type="Pfam" id="PF01345"/>
    </source>
</evidence>
<feature type="domain" description="DUF11" evidence="2">
    <location>
        <begin position="4264"/>
        <end position="4368"/>
    </location>
</feature>
<feature type="domain" description="DUF11" evidence="2">
    <location>
        <begin position="736"/>
        <end position="855"/>
    </location>
</feature>
<feature type="domain" description="DUF11" evidence="2">
    <location>
        <begin position="78"/>
        <end position="187"/>
    </location>
</feature>
<feature type="compositionally biased region" description="Polar residues" evidence="1">
    <location>
        <begin position="5525"/>
        <end position="5541"/>
    </location>
</feature>
<feature type="domain" description="DUF11" evidence="2">
    <location>
        <begin position="4910"/>
        <end position="5019"/>
    </location>
</feature>
<feature type="region of interest" description="Disordered" evidence="1">
    <location>
        <begin position="573"/>
        <end position="598"/>
    </location>
</feature>
<dbReference type="Pfam" id="PF13585">
    <property type="entry name" value="CHU_C"/>
    <property type="match status" value="1"/>
</dbReference>
<feature type="region of interest" description="Disordered" evidence="1">
    <location>
        <begin position="175"/>
        <end position="201"/>
    </location>
</feature>
<dbReference type="InterPro" id="IPR013783">
    <property type="entry name" value="Ig-like_fold"/>
</dbReference>
<feature type="region of interest" description="Disordered" evidence="1">
    <location>
        <begin position="316"/>
        <end position="339"/>
    </location>
</feature>
<feature type="region of interest" description="Disordered" evidence="1">
    <location>
        <begin position="3567"/>
        <end position="3588"/>
    </location>
</feature>
<feature type="domain" description="DUF11" evidence="2">
    <location>
        <begin position="2163"/>
        <end position="2272"/>
    </location>
</feature>
<feature type="domain" description="DUF11" evidence="2">
    <location>
        <begin position="2290"/>
        <end position="2402"/>
    </location>
</feature>
<feature type="domain" description="DUF11" evidence="2">
    <location>
        <begin position="2422"/>
        <end position="2534"/>
    </location>
</feature>
<feature type="region of interest" description="Disordered" evidence="1">
    <location>
        <begin position="1888"/>
        <end position="1908"/>
    </location>
</feature>
<feature type="compositionally biased region" description="Polar residues" evidence="1">
    <location>
        <begin position="181"/>
        <end position="191"/>
    </location>
</feature>
<feature type="domain" description="DUF11" evidence="2">
    <location>
        <begin position="3472"/>
        <end position="3580"/>
    </location>
</feature>
<feature type="domain" description="DUF11" evidence="2">
    <location>
        <begin position="1262"/>
        <end position="1372"/>
    </location>
</feature>
<feature type="region of interest" description="Disordered" evidence="1">
    <location>
        <begin position="839"/>
        <end position="862"/>
    </location>
</feature>
<name>A0A316DF82_9BACT</name>
<feature type="compositionally biased region" description="Polar residues" evidence="1">
    <location>
        <begin position="1753"/>
        <end position="1762"/>
    </location>
</feature>
<dbReference type="PANTHER" id="PTHR34819">
    <property type="entry name" value="LARGE CYSTEINE-RICH PERIPLASMIC PROTEIN OMCB"/>
    <property type="match status" value="1"/>
</dbReference>
<feature type="region of interest" description="Disordered" evidence="1">
    <location>
        <begin position="1487"/>
        <end position="1514"/>
    </location>
</feature>
<feature type="region of interest" description="Disordered" evidence="1">
    <location>
        <begin position="4359"/>
        <end position="4388"/>
    </location>
</feature>
<feature type="domain" description="DUF11" evidence="2">
    <location>
        <begin position="3333"/>
        <end position="3453"/>
    </location>
</feature>
<feature type="compositionally biased region" description="Polar residues" evidence="1">
    <location>
        <begin position="4238"/>
        <end position="4247"/>
    </location>
</feature>
<feature type="region of interest" description="Disordered" evidence="1">
    <location>
        <begin position="3831"/>
        <end position="3852"/>
    </location>
</feature>
<feature type="region of interest" description="Disordered" evidence="1">
    <location>
        <begin position="2132"/>
        <end position="2153"/>
    </location>
</feature>
<feature type="compositionally biased region" description="Basic and acidic residues" evidence="1">
    <location>
        <begin position="2518"/>
        <end position="2529"/>
    </location>
</feature>
<feature type="region of interest" description="Disordered" evidence="1">
    <location>
        <begin position="2790"/>
        <end position="2815"/>
    </location>
</feature>
<feature type="region of interest" description="Disordered" evidence="1">
    <location>
        <begin position="4232"/>
        <end position="4255"/>
    </location>
</feature>
<feature type="domain" description="DUF11" evidence="2">
    <location>
        <begin position="4513"/>
        <end position="4618"/>
    </location>
</feature>
<comment type="caution">
    <text evidence="3">The sequence shown here is derived from an EMBL/GenBank/DDBJ whole genome shotgun (WGS) entry which is preliminary data.</text>
</comment>
<feature type="domain" description="DUF11" evidence="2">
    <location>
        <begin position="348"/>
        <end position="462"/>
    </location>
</feature>
<dbReference type="InterPro" id="IPR001434">
    <property type="entry name" value="OmcB-like_DUF11"/>
</dbReference>
<feature type="region of interest" description="Disordered" evidence="1">
    <location>
        <begin position="1096"/>
        <end position="1119"/>
    </location>
</feature>
<feature type="compositionally biased region" description="Polar residues" evidence="1">
    <location>
        <begin position="1487"/>
        <end position="1505"/>
    </location>
</feature>
<gene>
    <name evidence="3" type="ORF">LV89_04691</name>
</gene>
<dbReference type="OrthoDB" id="1488158at2"/>
<feature type="domain" description="DUF11" evidence="2">
    <location>
        <begin position="5042"/>
        <end position="5148"/>
    </location>
</feature>
<feature type="region of interest" description="Disordered" evidence="1">
    <location>
        <begin position="1618"/>
        <end position="1643"/>
    </location>
</feature>
<dbReference type="InterPro" id="IPR051172">
    <property type="entry name" value="Chlamydia_OmcB"/>
</dbReference>
<proteinExistence type="predicted"/>
<evidence type="ECO:0000256" key="1">
    <source>
        <dbReference type="SAM" id="MobiDB-lite"/>
    </source>
</evidence>
<feature type="domain" description="DUF11" evidence="2">
    <location>
        <begin position="3736"/>
        <end position="3840"/>
    </location>
</feature>
<feature type="region of interest" description="Disordered" evidence="1">
    <location>
        <begin position="3305"/>
        <end position="3326"/>
    </location>
</feature>
<feature type="region of interest" description="Disordered" evidence="1">
    <location>
        <begin position="3039"/>
        <end position="3064"/>
    </location>
</feature>
<feature type="domain" description="DUF11" evidence="2">
    <location>
        <begin position="4391"/>
        <end position="4507"/>
    </location>
</feature>
<dbReference type="InterPro" id="IPR047589">
    <property type="entry name" value="DUF11_rpt"/>
</dbReference>
<feature type="domain" description="DUF11" evidence="2">
    <location>
        <begin position="3205"/>
        <end position="3310"/>
    </location>
</feature>
<dbReference type="Pfam" id="PF01345">
    <property type="entry name" value="DUF11"/>
    <property type="match status" value="42"/>
</dbReference>
<feature type="compositionally biased region" description="Polar residues" evidence="1">
    <location>
        <begin position="580"/>
        <end position="598"/>
    </location>
</feature>
<feature type="compositionally biased region" description="Polar residues" evidence="1">
    <location>
        <begin position="2796"/>
        <end position="2805"/>
    </location>
</feature>
<feature type="domain" description="DUF11" evidence="2">
    <location>
        <begin position="1128"/>
        <end position="1243"/>
    </location>
</feature>
<feature type="region of interest" description="Disordered" evidence="1">
    <location>
        <begin position="1748"/>
        <end position="1769"/>
    </location>
</feature>
<evidence type="ECO:0000313" key="4">
    <source>
        <dbReference type="Proteomes" id="UP000245489"/>
    </source>
</evidence>
<feature type="domain" description="DUF11" evidence="2">
    <location>
        <begin position="207"/>
        <end position="330"/>
    </location>
</feature>
<feature type="domain" description="DUF11" evidence="2">
    <location>
        <begin position="4641"/>
        <end position="4765"/>
    </location>
</feature>
<feature type="region of interest" description="Disordered" evidence="1">
    <location>
        <begin position="1356"/>
        <end position="1380"/>
    </location>
</feature>
<reference evidence="3 4" key="1">
    <citation type="submission" date="2018-05" db="EMBL/GenBank/DDBJ databases">
        <title>Genomic Encyclopedia of Archaeal and Bacterial Type Strains, Phase II (KMG-II): from individual species to whole genera.</title>
        <authorList>
            <person name="Goeker M."/>
        </authorList>
    </citation>
    <scope>NUCLEOTIDE SEQUENCE [LARGE SCALE GENOMIC DNA]</scope>
    <source>
        <strain evidence="3 4">DSM 22214</strain>
    </source>
</reference>
<feature type="region of interest" description="Disordered" evidence="1">
    <location>
        <begin position="3955"/>
        <end position="3983"/>
    </location>
</feature>
<dbReference type="NCBIfam" id="TIGR04131">
    <property type="entry name" value="Bac_Flav_CTERM"/>
    <property type="match status" value="1"/>
</dbReference>
<sequence>SSSDFQLSGSTLTSQISSLGVGTKTLTFVCVVRTALSVVNKAEVSKSDQFDPDSQPNTGTEDGQDDTGNATLTPKTADLSLEKLVSKTNPNVGETITYTIKVKNAGADNATNVQVKDVLPAGLSFVSSSDFTLSGGNILTSNNIASVTSGGEVALTFLAKPLTSGLITNQAEITKSDQFDPDSQPNNGVNNNEDDTDGVTIGGQQADLSLQKDIDNSSGTPAAPNVGDVITYSITVLNAGPSVGTGVEVRDILPAGLQFVSSTDFIKSGDTLITSAPLTLGIGTPRVLTFKAKVLTPITNSQFTNSQIINKAEISKADQVDADSQPNTGTEDGQDDTDDAVLTPQIADLSLVKTVSKTNPSVGENITYTISVTNEGPNVATNVEVKDVLPTGLEFVSTGTSAGSLLTNNNGTLTGTIINIPVGVTRSVTFVAKVTQSGAILNKAEVSKADQFDPDSQPNTGTEDGQDDTGGVLIGGQQADLSLTKTVDNARPNVGDNVTYTISVSNNGPSDATNVEVRDVLPAGLQFVSSSDFTSQGSILLAEIPTLSNGAKKVLTFVAKVIGSQKIVNKTEISKADQFDPNSQPNTGTEDGQNDTDSTVVKPQVADLSLTKTVSNQQPNVGDEITYTITVKNAGTDPATNVQVRDILPTGVTFVSSTDFSLSGGGILTSNNIAQIAVNGQATLTFKAKVVASGSITNKAQIIKSDQFDPDSQPNNGTDNNEDDTDAVTIGGQQADLSLKKDIDKFNPNVGDIVTYSITVNNAGPSTATGVEVKDILPAGLQFVSSTGTPAADFTLFGTDTLKAQIGTVQIGTPKIVTFKAKVLAPIGTNTQIINKAEISKADQQDPDSQVNSGTSDGQDDTDDAILTIQTADLKLLKTVSNPSPTVGSNITYSLTITNEGSSAATNVEITDVLPAGLQFVSSLNFVENPAGTLKTTIANLASGTNRTITFVAKVTQAGVIINKAEITKSDQFDPDSQPNTGTEDGQDDTGGVTIGGQQADLSLKKLVSNTKPNVGEDVTYTIEVTNSGPSTATNVEVKDILPAGLQFVSSSDFIQQGSTLTAQIPNIANGEKKAVTFVAKIIQSVNLTNKAEISKSDQFDPDSNPNSGTYDSEDDTDSVRVFPRAADLSLTKTVSKTNPQVGETITYTIKVKNNGPDNATNVQVKDILPDGLTFVNSGTPAAQYFTQTSVNVLTSNNLPLIAFGQEVSLTFTAKVTKAGDILNKAEITKSDQADPNSTPNNGTENNENDTDGVLINAQQADLSLEKLVSNLKPNVGEVITYTVKVFNAGTNKATNVQVKDILPTGLDFVASADFTNSNDTLTSKNVDSIAVGNAVSLTFQAKVVQAGAIENRAEVSKYDQFDPDSQPNTGTKDGQDDQNGVTIQTQQADLSLQKTVSAGPYNVGDIVTYSIKVNNAGADLATNIEVTDVLPAGLNFVSTGTLAGNSFVNNAGTLKANIAGLASGTSVVLNFQAKITQSGTINNKAQITKSDQFDPDSSPNNGTENGEDDTDNEVISTQPAADLSLTKAVSNRLPNVNDQITYTITVKNAGPDTARNVQVKDVLPSGLLFVSTTDFSLSLTTLTSNNINKIAPNDSVQLTFVSQVTTNGAIINKAEISKSDTFDPDSQSNTGTEDGQDDTGGVIIGGQQADLSLEKSVSNAAPNVGETVTYSITVRNAGPDVATGVQVKDILPAGLQFVSSTDFSLSGDTLKNTTPLTVQVGTPKVLTFVARVSQPVIITNKAEISKADQFDPDSQPNTGVNDGQDDTDDAIVKPQIADLSIKKSVDNASIINAQGAAVFNVGDVLTYRLKVTNAGPSTATNVEIKDILPSGLTFISSNDVVNNGGTLTGTIQNLSVGSTKEFVYVARIAQSVTVTNKVEITKADQFDLDSKPNNGTQNGEDDTDSTSVYGRSADLSIQKIASDSVFNVGDVITYTIKVKNNGTDAQSNVTVKDILPVGLTFISSSDFVSQGNTLTSQVQNLLVGDTKTLTYKAKVSAFSNTLKNVVQLINPQIPDLVTTNDKDSATVRIRQADLSLTKSVSNPNANVGDVVTFTLTVNNAGGDMATNVQVKDILPIGLEFVSSTDFTLSAGNVLLSKTLPIVIKGTPEVLTFKARITQTGRITNKAEIVKADTYDPDSQPNTGTEDGQDDIGSVTISGQQADLSLDKLASNIRPNVGDIITYTLRISNAGPSKATNVQVKDILPSGLTFISSNDVVKNGDTLTANIDSISVNQIKDLTFVAQVSQPVSIINKAQITKSDQFDPDSKPNSGTEDGQDDTDKITIVPQTADLSLRKTVDKPVINVGDEVTYSITVANAGPDIATNVQVKDVLVSGVIFVSSTGTPAEDFKFNSDTLLWKIPTVAVGGSQTVTFKARITETGQKVNKAQISKSDQYDIDSKVNNGTENGEDDTDSVIVRVNQADLSLKKTVSNTKPNVGKNFTYTITVSNAGPSTATNVEVKDYLPAGLTFVNSSDFIQQGTILTAQIPSITSGETKILTIVAKITNSQFTQSQITNRAEISKSDQFDPDSKPNNGTENGEDDQDRVTIGSQEADLSLTKTVSNPSANVGDAVTFTLTVTNIGPDTATNVRVKDILPAGLELLSPIDFTDNSGALISKNITAIAPNGTAKLSFVAKVTKAGAIVNKAEIIASDQFDPDSQTNTGTEDGQDDIGRVILNGQQADLSLQKNISNTSPNLGETVTYTIKVSNAGPNTATDVQVKDVLPAGLQFVSSTGFSLSAGNVLIGNIDTVKVGQTVALTFLAKNNFSITNSQIGTPTVTNSQLTNKAEITKADQFDPDSSPNNGTENGEDDTDGVSFTTQASDLAIKKSVSAGPYNVGDNITYTITVKNNGPSLATNVVVTDSLPNSLSFVSGVNFLNVNGKITAGIGSLAVGTTQTLTVIAKITKSGSIQNTGIIVKADQADPDTKNNRDSVIISTQKAADLSLRKVVSNRLPSVGSNVTFTIYVKNSGPDAAQNVQAKDYMPAGLVFVSSSDFSLLGDGNLLSKNISTIANGDSVALSFVAQVSQPVTLINKAEVFKSETFDPDSQPNTGTSDGQDDNGGVVLNGQQADLSLRKDVDNATGTPADPNVGDVVTYTIKVTNAGPSVATNVEVQDILPSGLEIVSVGDFDKVGNVLSSSFASIAVKETKTLIFSAKVLAPTNSTTIANKAQITKADQYDPDSQPNSGVDDGQDDTDDAVINIQQADLSLKKTIDGAVSVTKGSLVTYRLTVSNAGPSTATNVEVKDILPQGLELVNPTDFTNNNGTLTATIPALLGGTSRTLSFIAKITQAGNILNAAEISKADQFDPDSKVGNGTNNTEDDRSEVSTFGRSADLSLTKIVSDSVVTSLQTVTYTISVRNAGPDAVGEFTVKDYLPTGIEFISSKYFTNTAGTLSATIFNVKKDSTVKLTFTAKIKKTVLDNVASNNLLPVYFVNKAEITDSDMPDPDSQPNNGTGNDEDDTDHVDIRVRVADLNLRKLVSNPTPQIGQPFEYKLVVKNDGPDFATNVQVRDILPTGLEFVSSNDFVNNNGVLLSKNIAKIDNGKADTLRFIARTALSVAITNRAEISKSDQLDPDSEPNNGLQNGEDDEASVIVGGQSADLSLTKDVDNQLPNVGDIVTYSIKIKNSGPSTATNVQVQDYLPRGLQFVVSNVGEWTMSNDSTLVSKIIPQILPNTTVTLTVKNRVSALAMARGSSVKNFAEVIKSDQYDPDSQPNTGYGDGQDDTDDGEIKIQFTDLSLTKTASNRKPKVGETIDYTLTVTNDGVSNATNVQIQDILPKGLQYVSGGGWLKSGDTLRNTIPLINAGTSRSVTFTVKILTSGGIINKAEISKADQFDPDSEHGNGTEKGEDDEAGVLVNGEQADLSLLKTVSDQRPNVGDIITYSITIHNAGPDAATNVEVKDKLPKEIEFMQSDDFDNLGSTLFGTINKIGADSTKILTFKGRVTGASVFTNRAEISKSDQYDPDSQPNTGMKDGQDDTGGVTVKPRVADLSLQKLADRKTTNIGTNITFKLVVKNAGPDSATNVVVKDVLPSGLEFISSTGTPAEDFTMANDVVLTSKAITVAPNQVDTLYFVARVTKEGMILNKAEIVKSDVYDPNSKPNSGTEDGEDDNARITVGGEQADLSLVKTVADQFVNVGKTTTFTIKINNAGPSIATNVQVKDYLPKGLVFVSTGTPAGPDFLKVTDSVYVSRNIPQIAVNQTVTLTMVAMVTKDFYHKFTNSQLTNRAEITKADQFDNDSQPNTGTEDSQDDQSRATITVPTADLSLKKTVSNATATIGSEVAYTITVTNDGNDNATNVEVKDYLPKGISIVRNTDFSLSGDTMTLKIGRINAGDSKIYTYTAKISSGGSMINKAEITKADQFDPDSEHGNGTGKGEDDEATATIGGESADLEIKKTVSNRKPNVGENFTYTITVKNNGPNLATHVEVKDYLPEGLTFVNSKDFSLSGTILTANIDSVKVGESKILTLVTKLQSGVNPTSRIENRTSITKSDQFDPNLKNNKDSVSIGGQSADLSLIKLVNKPNANLDEQVTYKLIVKNAGADTATNVVVRDVLPASLGFVASTDFTMTGSALISRKILKIAPNKADTLIFIAKVKDKGMIMNCAEIFKADQFDPDSQVGNGTGNGEDDEACAMLNGDQADLSLIKGVDGYATTPNVGDTISYVLEVRNAGPGIATHVQVSDVLPKGIQFLSSTGTPAADFSLSGNTLVSKTIDSIKVGSSVKLKFKVKITGVGGEEVANTIINRAEITKADQFDPDSQPNTGTADGQDDVGYFAVMPQIADLSLKKNVSNRSPLKGQTVTYTLTVYNAGPAMATNVEVKDVLPTGLTFVSSTDFSLLSGTTYLATIPAIAAGTSQTVEFIARTTTTNAIINKAEINKADQFDPDSPHGNGIDKGEDDEASVMINGKQADLSLRKTVDNTKPNLGDELVYTLTVRNAGPDEATNVQVQDYLPAGLEFKESFDFVQQKGVLRNLLPIPVIAPNDSVSLTFVGVVTRFAQSCTLTNKAEIWKAAEFDPDSKVGNGIAKIEDDMDSVSVCIQSADLSLKKKVDKYNVNAGETVTYTIVVKNVGPLTATNVKVQDILPTGLKFVSSDDDVVNNKGKLTLSVDSIKAGESKTWEFKTLITHNSSFITNHAQIIEVDQFDPDSTPANGTDNDEDDEASVTINAGTADLSLRKDASPWNANVGQNVTYTITVSNSGTNTATNVHVRDILPEGLKFISSNDFEYNETSRALIAKLDSVEVDKKEKLTFIAKILPKVDSQKPIANKVEIIKSDQFDPDSCPNSGTEDGEDDTDYVVINDKGSDLSLEKFVSNTKPKVGEDVTFTLRVYNAGPGLARNTIVKDYLPLELAYVEASNDDFSLLNGALLSRTIPQIEANTYVDLTFKAKVLKGGLITNKAEIYDTRQYDPDSQPNTGTEDGQDDVGVVTLIGQEADLSLNKIVNHTDVTVGDTLIYMVQVDNEGPSEATNVEISDILPDGLQLLESNNGTLVGNVITFKVPSIEKKGFAVFGYKVLVTKEGNLINKAQVTKSDQPDPDSTPNNGKWDGKEDDEASCVVRAKLPCDKTAPVIITSETNLSCSESAILTALGCVGEVNWSNGQKGKSITVSPSVTSVYTATCVYYNTCQKSSNCEYTISCISNVSKEVKLTVSLPTVPVVTINKTQICKGDSVILSATNCKGTIVWSNGKTGNSITEKSNVTTTYSAICQSGTCKSANSNEVTVKVGISTPVVTCGRERLCVGESEVLTAHGCEGGKVTWSDGQVGQQILVKPTKTQYQFTATCELNTCKSEPSTAAYFIVTDCGKDSIKIAQKPMLALCKEARIPVLVEGKTYDITYDFRLVNVGNADFEQIQVLDNLDDVFTNNGVNILNVNGLKADSGLVVNPNYDGRTNNRLLVETQSRLLTGKVKSLQFTVRVDFSTAKVDTFYNSATGVAKAGTIVVQDLSNNGFDVNPDGNNDPTDDSKPTPIRVQSVQKPVDEPKEIFIPEGFSPNGDGINDLFVINLNDKTLTINLQIYNRWGGLVYAQEDYQNNWDGTANQGANLTGKTGLPDGTYFYMVKLSNGKEFVRSMTLMR</sequence>
<dbReference type="Gene3D" id="2.60.40.3080">
    <property type="match status" value="14"/>
</dbReference>